<protein>
    <submittedName>
        <fullName evidence="7">Glycoside hydrolase</fullName>
    </submittedName>
</protein>
<dbReference type="Pfam" id="PF17677">
    <property type="entry name" value="Glyco_hydro38C2"/>
    <property type="match status" value="1"/>
</dbReference>
<keyword evidence="2" id="KW-0732">Signal</keyword>
<accession>A0A0D0GQG0</accession>
<dbReference type="InterPro" id="IPR011330">
    <property type="entry name" value="Glyco_hydro/deAcase_b/a-brl"/>
</dbReference>
<dbReference type="GO" id="GO:0030246">
    <property type="term" value="F:carbohydrate binding"/>
    <property type="evidence" value="ECO:0007669"/>
    <property type="project" value="InterPro"/>
</dbReference>
<keyword evidence="7" id="KW-0378">Hydrolase</keyword>
<dbReference type="InterPro" id="IPR011682">
    <property type="entry name" value="Glyco_hydro_38_C"/>
</dbReference>
<dbReference type="Pfam" id="PF07748">
    <property type="entry name" value="Glyco_hydro_38C"/>
    <property type="match status" value="1"/>
</dbReference>
<dbReference type="InterPro" id="IPR041147">
    <property type="entry name" value="GH38_C"/>
</dbReference>
<dbReference type="CDD" id="cd10791">
    <property type="entry name" value="GH38N_AMII_like_1"/>
    <property type="match status" value="1"/>
</dbReference>
<reference evidence="7 8" key="1">
    <citation type="submission" date="2015-01" db="EMBL/GenBank/DDBJ databases">
        <title>Draft genome sequence of Pedobacter sp. NL19 isolated from sludge of an effluent treatment pond in an abandoned uranium mine.</title>
        <authorList>
            <person name="Santos T."/>
            <person name="Caetano T."/>
            <person name="Covas C."/>
            <person name="Cruz A."/>
            <person name="Mendo S."/>
        </authorList>
    </citation>
    <scope>NUCLEOTIDE SEQUENCE [LARGE SCALE GENOMIC DNA]</scope>
    <source>
        <strain evidence="7 8">NL19</strain>
    </source>
</reference>
<dbReference type="PANTHER" id="PTHR46017">
    <property type="entry name" value="ALPHA-MANNOSIDASE 2C1"/>
    <property type="match status" value="1"/>
</dbReference>
<dbReference type="STRING" id="1503925.TH53_13120"/>
<dbReference type="SUPFAM" id="SSF88713">
    <property type="entry name" value="Glycoside hydrolase/deacetylase"/>
    <property type="match status" value="1"/>
</dbReference>
<dbReference type="Gene3D" id="2.70.98.30">
    <property type="entry name" value="Golgi alpha-mannosidase II, domain 4"/>
    <property type="match status" value="1"/>
</dbReference>
<proteinExistence type="predicted"/>
<evidence type="ECO:0000313" key="8">
    <source>
        <dbReference type="Proteomes" id="UP000032049"/>
    </source>
</evidence>
<dbReference type="PANTHER" id="PTHR46017:SF1">
    <property type="entry name" value="ALPHA-MANNOSIDASE 2C1"/>
    <property type="match status" value="1"/>
</dbReference>
<comment type="caution">
    <text evidence="7">The sequence shown here is derived from an EMBL/GenBank/DDBJ whole genome shotgun (WGS) entry which is preliminary data.</text>
</comment>
<organism evidence="7 8">
    <name type="scientific">Pedobacter lusitanus</name>
    <dbReference type="NCBI Taxonomy" id="1503925"/>
    <lineage>
        <taxon>Bacteria</taxon>
        <taxon>Pseudomonadati</taxon>
        <taxon>Bacteroidota</taxon>
        <taxon>Sphingobacteriia</taxon>
        <taxon>Sphingobacteriales</taxon>
        <taxon>Sphingobacteriaceae</taxon>
        <taxon>Pedobacter</taxon>
    </lineage>
</organism>
<evidence type="ECO:0000259" key="4">
    <source>
        <dbReference type="Pfam" id="PF07748"/>
    </source>
</evidence>
<dbReference type="EMBL" id="JXRA01000055">
    <property type="protein sequence ID" value="KIO76781.1"/>
    <property type="molecule type" value="Genomic_DNA"/>
</dbReference>
<evidence type="ECO:0000256" key="1">
    <source>
        <dbReference type="SAM" id="MobiDB-lite"/>
    </source>
</evidence>
<gene>
    <name evidence="7" type="ORF">TH53_13120</name>
</gene>
<evidence type="ECO:0000259" key="5">
    <source>
        <dbReference type="Pfam" id="PF09261"/>
    </source>
</evidence>
<dbReference type="AlphaFoldDB" id="A0A0D0GQG0"/>
<dbReference type="Gene3D" id="3.20.110.10">
    <property type="entry name" value="Glycoside hydrolase 38, N terminal domain"/>
    <property type="match status" value="1"/>
</dbReference>
<feature type="region of interest" description="Disordered" evidence="1">
    <location>
        <begin position="614"/>
        <end position="633"/>
    </location>
</feature>
<feature type="signal peptide" evidence="2">
    <location>
        <begin position="1"/>
        <end position="24"/>
    </location>
</feature>
<evidence type="ECO:0000313" key="7">
    <source>
        <dbReference type="EMBL" id="KIO76781.1"/>
    </source>
</evidence>
<dbReference type="InterPro" id="IPR015341">
    <property type="entry name" value="Glyco_hydro_38_cen"/>
</dbReference>
<dbReference type="GO" id="GO:0004559">
    <property type="term" value="F:alpha-mannosidase activity"/>
    <property type="evidence" value="ECO:0007669"/>
    <property type="project" value="InterPro"/>
</dbReference>
<dbReference type="InterPro" id="IPR027291">
    <property type="entry name" value="Glyco_hydro_38_N_sf"/>
</dbReference>
<feature type="domain" description="Glycosyl hydrolase family 38 C-terminal" evidence="4">
    <location>
        <begin position="642"/>
        <end position="807"/>
    </location>
</feature>
<dbReference type="GO" id="GO:0006013">
    <property type="term" value="P:mannose metabolic process"/>
    <property type="evidence" value="ECO:0007669"/>
    <property type="project" value="InterPro"/>
</dbReference>
<keyword evidence="8" id="KW-1185">Reference proteome</keyword>
<evidence type="ECO:0000259" key="6">
    <source>
        <dbReference type="Pfam" id="PF17677"/>
    </source>
</evidence>
<dbReference type="InterPro" id="IPR000602">
    <property type="entry name" value="Glyco_hydro_38_N"/>
</dbReference>
<feature type="domain" description="Glycoside hydrolase family 38 central" evidence="5">
    <location>
        <begin position="430"/>
        <end position="495"/>
    </location>
</feature>
<dbReference type="Pfam" id="PF01074">
    <property type="entry name" value="Glyco_hydro_38N"/>
    <property type="match status" value="1"/>
</dbReference>
<evidence type="ECO:0000259" key="3">
    <source>
        <dbReference type="Pfam" id="PF01074"/>
    </source>
</evidence>
<name>A0A0D0GQG0_9SPHI</name>
<feature type="domain" description="Glycosyl hydrolases family 38 C-terminal" evidence="6">
    <location>
        <begin position="916"/>
        <end position="976"/>
    </location>
</feature>
<dbReference type="GO" id="GO:0009313">
    <property type="term" value="P:oligosaccharide catabolic process"/>
    <property type="evidence" value="ECO:0007669"/>
    <property type="project" value="TreeGrafter"/>
</dbReference>
<feature type="chain" id="PRO_5002227731" evidence="2">
    <location>
        <begin position="25"/>
        <end position="988"/>
    </location>
</feature>
<dbReference type="SUPFAM" id="SSF74650">
    <property type="entry name" value="Galactose mutarotase-like"/>
    <property type="match status" value="1"/>
</dbReference>
<feature type="domain" description="Glycoside hydrolase family 38 N-terminal" evidence="3">
    <location>
        <begin position="130"/>
        <end position="422"/>
    </location>
</feature>
<dbReference type="Proteomes" id="UP000032049">
    <property type="component" value="Unassembled WGS sequence"/>
</dbReference>
<dbReference type="InterPro" id="IPR011013">
    <property type="entry name" value="Gal_mutarotase_sf_dom"/>
</dbReference>
<evidence type="ECO:0000256" key="2">
    <source>
        <dbReference type="SAM" id="SignalP"/>
    </source>
</evidence>
<dbReference type="Pfam" id="PF09261">
    <property type="entry name" value="Alpha-mann_mid"/>
    <property type="match status" value="1"/>
</dbReference>
<sequence>MSYRLQFNALLITFLIGISHNVSAQKTGSAFSDIQLQPTIAYLKYHGESRRMIRLIFKNGKNYQQGKISVSFNGLQESLIVQASKDGAESFEIPLPGSPVTKATQATVSILTGGKTYKGSCIVEPSRMWNMYVLPHSHVDIGYTNTQSKVLKLHQDNIDEAIALAEKTQQYPTQARFKWTTEAIWVVDNYLALASQQKKDKFWDAVKKGWINLDGAYGNINTSLTDSRQLMQMFSKSQKLAKEQGIVINTLFQGDVPGASWGLAAQVEQTGIKYFLSGPNASDRIGNLAKWQDKPFYWLSPSGKQKLLFWQCQPYSIGYQLKGDKIPNFFTMEDPKPFYTGHPSKNFLNPYLFDYLDQLAQKGFPYDMSILTWAMSDNAPIDPELPDAVKIWNEKYASPQLIITSTKQFFADFENKYNRQIPSFTGDYTEYWTDGVSSAAKETALSRKLSDQLKQADAIWAIRNRKNYPVKSFEESWKNLLLFNEHTWGAFNSVSHPDDEKVKSEWAVKQSYVLKAKEIVDTLLSQSLTGDSLKDSSSTLKNNQIDVYNTVSWPRTNVVYVPASLSKAGDLVKDVSGIPVLSQRLTTGELAFVAELVPSMGKSTYSIYPGHAYHPGTTRTKSPGSGKASEKKSGVNISDNLLSNGVYSIDISPQTGNIKKLVKIASGRDYVQADSAGLNQYLYMPGDSLEKIQTSSNARIAIKEKGPLVISLQITSSAPGTNGLIREIRLVNGLDQIELINTIDKKAIRSKESVHFAFPFNIPDAKVRYSIPWGTVNAETDQLPYSNRNWYTMQRWADISNDTYGITWSSPDAPLFEIGKITTANLLGGLQHAPLWLSFTPQSSNIYSWVMNNLWHTNFRADQQGVVTFRYFIQAHESGFNSYQANQSGLNNHQPLLVTAASADEKGLPFTINGENIYVEAFKKADDGKGIIIHLVNCGDQDSKLNISPKTNAPLKIWESDISETHKKTLENHFTLPAKGIMTICIEN</sequence>